<reference evidence="2" key="1">
    <citation type="submission" date="2021-12" db="EMBL/GenBank/DDBJ databases">
        <authorList>
            <person name="King R."/>
        </authorList>
    </citation>
    <scope>NUCLEOTIDE SEQUENCE</scope>
</reference>
<protein>
    <recommendedName>
        <fullName evidence="4">Coiled-coil domain-containing protein 170</fullName>
    </recommendedName>
</protein>
<gene>
    <name evidence="2" type="ORF">DIATSA_LOCUS3703</name>
</gene>
<keyword evidence="1" id="KW-0175">Coiled coil</keyword>
<feature type="coiled-coil region" evidence="1">
    <location>
        <begin position="144"/>
        <end position="269"/>
    </location>
</feature>
<evidence type="ECO:0000313" key="2">
    <source>
        <dbReference type="EMBL" id="CAG9785689.1"/>
    </source>
</evidence>
<dbReference type="Proteomes" id="UP001153714">
    <property type="component" value="Chromosome 14"/>
</dbReference>
<reference evidence="2" key="2">
    <citation type="submission" date="2022-10" db="EMBL/GenBank/DDBJ databases">
        <authorList>
            <consortium name="ENA_rothamsted_submissions"/>
            <consortium name="culmorum"/>
            <person name="King R."/>
        </authorList>
    </citation>
    <scope>NUCLEOTIDE SEQUENCE</scope>
</reference>
<evidence type="ECO:0008006" key="4">
    <source>
        <dbReference type="Google" id="ProtNLM"/>
    </source>
</evidence>
<feature type="coiled-coil region" evidence="1">
    <location>
        <begin position="29"/>
        <end position="112"/>
    </location>
</feature>
<proteinExistence type="predicted"/>
<evidence type="ECO:0000256" key="1">
    <source>
        <dbReference type="SAM" id="Coils"/>
    </source>
</evidence>
<accession>A0A9N9QY27</accession>
<organism evidence="2 3">
    <name type="scientific">Diatraea saccharalis</name>
    <name type="common">sugarcane borer</name>
    <dbReference type="NCBI Taxonomy" id="40085"/>
    <lineage>
        <taxon>Eukaryota</taxon>
        <taxon>Metazoa</taxon>
        <taxon>Ecdysozoa</taxon>
        <taxon>Arthropoda</taxon>
        <taxon>Hexapoda</taxon>
        <taxon>Insecta</taxon>
        <taxon>Pterygota</taxon>
        <taxon>Neoptera</taxon>
        <taxon>Endopterygota</taxon>
        <taxon>Lepidoptera</taxon>
        <taxon>Glossata</taxon>
        <taxon>Ditrysia</taxon>
        <taxon>Pyraloidea</taxon>
        <taxon>Crambidae</taxon>
        <taxon>Crambinae</taxon>
        <taxon>Diatraea</taxon>
    </lineage>
</organism>
<dbReference type="PANTHER" id="PTHR18863:SF6">
    <property type="entry name" value="COILED-COIL DOMAIN-CONTAINING PROTEIN 170"/>
    <property type="match status" value="1"/>
</dbReference>
<feature type="coiled-coil region" evidence="1">
    <location>
        <begin position="334"/>
        <end position="375"/>
    </location>
</feature>
<dbReference type="EMBL" id="OU893345">
    <property type="protein sequence ID" value="CAG9785689.1"/>
    <property type="molecule type" value="Genomic_DNA"/>
</dbReference>
<dbReference type="AlphaFoldDB" id="A0A9N9QY27"/>
<keyword evidence="3" id="KW-1185">Reference proteome</keyword>
<evidence type="ECO:0000313" key="3">
    <source>
        <dbReference type="Proteomes" id="UP001153714"/>
    </source>
</evidence>
<dbReference type="PANTHER" id="PTHR18863">
    <property type="entry name" value="TSEC-2-RELATED"/>
    <property type="match status" value="1"/>
</dbReference>
<dbReference type="OrthoDB" id="5832575at2759"/>
<sequence>MISCPSQNSDLKNQMLSRDQRILEQQVEIDHLREQNARQNAIISSLKKKIQDLEEINRNLQTTQGRTDLTVQTLQRDNRYSEEKIKDLEKKLRALELECHNEEQQKENARCQFHDLVRRLSAALDSDFCDTTHTHSPESLIIKAAELVQEITRLKNKCMNTTENLSTVEQDFRSCRDALERANADKDMLQRQLSSQILETERLKQEKESLSVQNRVIERELHEAREKLSHCTKNLNVVTDNVNQNESLIVQLKEDLRHREEKYQRLQTEFRGTLESIAILLSLPTRFVEAHESTIKDRIREILSDNKDKSVQIEALRDKLNMESQQLGRTAHLHDQATTRVRVLEDERNMLEAKVHKLESELNAVELSRDSLRKDKANFVAFLERLSRTLNMDELTHDIGIELHTESILHRAEQLARLESDKIVDKMLYYGYYGTLPRLRRERSFHDLPYLKETAVVYQLQRRIRILREQLQRKDLHLDLLRRKLSIQDESSRVRAVLQAERDEAVCRSKKLARQCDKLNMQLTDARAQLRDLNAQLADAAEYKITSLEKARKIEELQKKLEEADLLRARYNRKVNVLKDQVRATGETFEQERTTAEHQIAMLRDDLARTKEMLVECQRREAQLQSFR</sequence>
<dbReference type="InterPro" id="IPR039139">
    <property type="entry name" value="CCDC170-like"/>
</dbReference>
<feature type="coiled-coil region" evidence="1">
    <location>
        <begin position="509"/>
        <end position="620"/>
    </location>
</feature>
<name>A0A9N9QY27_9NEOP</name>